<keyword evidence="2" id="KW-0812">Transmembrane</keyword>
<keyword evidence="2" id="KW-1133">Transmembrane helix</keyword>
<feature type="transmembrane region" description="Helical" evidence="2">
    <location>
        <begin position="58"/>
        <end position="76"/>
    </location>
</feature>
<accession>A0A4S8MDF6</accession>
<gene>
    <name evidence="3" type="ORF">K435DRAFT_794506</name>
</gene>
<dbReference type="Proteomes" id="UP000297245">
    <property type="component" value="Unassembled WGS sequence"/>
</dbReference>
<feature type="transmembrane region" description="Helical" evidence="2">
    <location>
        <begin position="259"/>
        <end position="277"/>
    </location>
</feature>
<feature type="transmembrane region" description="Helical" evidence="2">
    <location>
        <begin position="179"/>
        <end position="201"/>
    </location>
</feature>
<evidence type="ECO:0000313" key="3">
    <source>
        <dbReference type="EMBL" id="THV00054.1"/>
    </source>
</evidence>
<organism evidence="3 4">
    <name type="scientific">Dendrothele bispora (strain CBS 962.96)</name>
    <dbReference type="NCBI Taxonomy" id="1314807"/>
    <lineage>
        <taxon>Eukaryota</taxon>
        <taxon>Fungi</taxon>
        <taxon>Dikarya</taxon>
        <taxon>Basidiomycota</taxon>
        <taxon>Agaricomycotina</taxon>
        <taxon>Agaricomycetes</taxon>
        <taxon>Agaricomycetidae</taxon>
        <taxon>Agaricales</taxon>
        <taxon>Agaricales incertae sedis</taxon>
        <taxon>Dendrothele</taxon>
    </lineage>
</organism>
<sequence length="365" mass="40105">MSDPAQIAPLSDELANSLAHDVTLTTVEGVLYGLLSLLTFIAVYLLIRKGLRNSVARLILLTVTFVMFGCSTAIFAEDADINIQQMKALGPSAPDLDGILKSNLILQNYILGDGVVVWRAWILFDRYSPFHFLLATCLLGTFVCHFLYVILSLYGLVPATRSDGLLPFIEPEELGSRKFLLTVMLLITNLTATLLIGYKAWMYRRFFKNHDSNRSKSQIEKILIILVESGLVYCAIWILVICTQAGALSLTASELVATIVPHAVTLYPIFIIILTSLQKSHHSTAALIRASSQDRRDGDCEFGQRSTLAIGSFRAAPGPAATYSSDPHITQSGVDQTGSALQNSVSLSSDRDRETRPFKSTPIIY</sequence>
<proteinExistence type="predicted"/>
<evidence type="ECO:0000256" key="1">
    <source>
        <dbReference type="SAM" id="MobiDB-lite"/>
    </source>
</evidence>
<feature type="transmembrane region" description="Helical" evidence="2">
    <location>
        <begin position="222"/>
        <end position="247"/>
    </location>
</feature>
<feature type="transmembrane region" description="Helical" evidence="2">
    <location>
        <begin position="29"/>
        <end position="46"/>
    </location>
</feature>
<evidence type="ECO:0008006" key="5">
    <source>
        <dbReference type="Google" id="ProtNLM"/>
    </source>
</evidence>
<reference evidence="3 4" key="1">
    <citation type="journal article" date="2019" name="Nat. Ecol. Evol.">
        <title>Megaphylogeny resolves global patterns of mushroom evolution.</title>
        <authorList>
            <person name="Varga T."/>
            <person name="Krizsan K."/>
            <person name="Foldi C."/>
            <person name="Dima B."/>
            <person name="Sanchez-Garcia M."/>
            <person name="Sanchez-Ramirez S."/>
            <person name="Szollosi G.J."/>
            <person name="Szarkandi J.G."/>
            <person name="Papp V."/>
            <person name="Albert L."/>
            <person name="Andreopoulos W."/>
            <person name="Angelini C."/>
            <person name="Antonin V."/>
            <person name="Barry K.W."/>
            <person name="Bougher N.L."/>
            <person name="Buchanan P."/>
            <person name="Buyck B."/>
            <person name="Bense V."/>
            <person name="Catcheside P."/>
            <person name="Chovatia M."/>
            <person name="Cooper J."/>
            <person name="Damon W."/>
            <person name="Desjardin D."/>
            <person name="Finy P."/>
            <person name="Geml J."/>
            <person name="Haridas S."/>
            <person name="Hughes K."/>
            <person name="Justo A."/>
            <person name="Karasinski D."/>
            <person name="Kautmanova I."/>
            <person name="Kiss B."/>
            <person name="Kocsube S."/>
            <person name="Kotiranta H."/>
            <person name="LaButti K.M."/>
            <person name="Lechner B.E."/>
            <person name="Liimatainen K."/>
            <person name="Lipzen A."/>
            <person name="Lukacs Z."/>
            <person name="Mihaltcheva S."/>
            <person name="Morgado L.N."/>
            <person name="Niskanen T."/>
            <person name="Noordeloos M.E."/>
            <person name="Ohm R.A."/>
            <person name="Ortiz-Santana B."/>
            <person name="Ovrebo C."/>
            <person name="Racz N."/>
            <person name="Riley R."/>
            <person name="Savchenko A."/>
            <person name="Shiryaev A."/>
            <person name="Soop K."/>
            <person name="Spirin V."/>
            <person name="Szebenyi C."/>
            <person name="Tomsovsky M."/>
            <person name="Tulloss R.E."/>
            <person name="Uehling J."/>
            <person name="Grigoriev I.V."/>
            <person name="Vagvolgyi C."/>
            <person name="Papp T."/>
            <person name="Martin F.M."/>
            <person name="Miettinen O."/>
            <person name="Hibbett D.S."/>
            <person name="Nagy L.G."/>
        </authorList>
    </citation>
    <scope>NUCLEOTIDE SEQUENCE [LARGE SCALE GENOMIC DNA]</scope>
    <source>
        <strain evidence="3 4">CBS 962.96</strain>
    </source>
</reference>
<protein>
    <recommendedName>
        <fullName evidence="5">Family A G protein-coupled receptor-like protein</fullName>
    </recommendedName>
</protein>
<evidence type="ECO:0000256" key="2">
    <source>
        <dbReference type="SAM" id="Phobius"/>
    </source>
</evidence>
<feature type="transmembrane region" description="Helical" evidence="2">
    <location>
        <begin position="131"/>
        <end position="159"/>
    </location>
</feature>
<evidence type="ECO:0000313" key="4">
    <source>
        <dbReference type="Proteomes" id="UP000297245"/>
    </source>
</evidence>
<keyword evidence="2" id="KW-0472">Membrane</keyword>
<dbReference type="AlphaFoldDB" id="A0A4S8MDF6"/>
<feature type="region of interest" description="Disordered" evidence="1">
    <location>
        <begin position="340"/>
        <end position="365"/>
    </location>
</feature>
<dbReference type="EMBL" id="ML179110">
    <property type="protein sequence ID" value="THV00054.1"/>
    <property type="molecule type" value="Genomic_DNA"/>
</dbReference>
<name>A0A4S8MDF6_DENBC</name>
<dbReference type="OrthoDB" id="3174319at2759"/>
<feature type="transmembrane region" description="Helical" evidence="2">
    <location>
        <begin position="104"/>
        <end position="124"/>
    </location>
</feature>
<keyword evidence="4" id="KW-1185">Reference proteome</keyword>